<evidence type="ECO:0000256" key="1">
    <source>
        <dbReference type="ARBA" id="ARBA00010296"/>
    </source>
</evidence>
<sequence length="45" mass="4713">MTIAIRMLLLTFLMGAGLAGCNTMEGLGQDVENAGEAIEQEAEEA</sequence>
<keyword evidence="5" id="KW-0564">Palmitate</keyword>
<dbReference type="EMBL" id="PTIU01000032">
    <property type="protein sequence ID" value="PPK52665.1"/>
    <property type="molecule type" value="Genomic_DNA"/>
</dbReference>
<organism evidence="9 10">
    <name type="scientific">Marinobacter persicus</name>
    <dbReference type="NCBI Taxonomy" id="930118"/>
    <lineage>
        <taxon>Bacteria</taxon>
        <taxon>Pseudomonadati</taxon>
        <taxon>Pseudomonadota</taxon>
        <taxon>Gammaproteobacteria</taxon>
        <taxon>Pseudomonadales</taxon>
        <taxon>Marinobacteraceae</taxon>
        <taxon>Marinobacter</taxon>
    </lineage>
</organism>
<dbReference type="InterPro" id="IPR012556">
    <property type="entry name" value="Entericidin"/>
</dbReference>
<feature type="chain" id="PRO_5015746980" evidence="7">
    <location>
        <begin position="20"/>
        <end position="45"/>
    </location>
</feature>
<dbReference type="AlphaFoldDB" id="A0A2S6G2Z7"/>
<name>A0A2S6G2Z7_9GAMM</name>
<evidence type="ECO:0000256" key="5">
    <source>
        <dbReference type="ARBA" id="ARBA00023139"/>
    </source>
</evidence>
<dbReference type="Pfam" id="PF08085">
    <property type="entry name" value="Entericidin"/>
    <property type="match status" value="1"/>
</dbReference>
<dbReference type="GO" id="GO:0016020">
    <property type="term" value="C:membrane"/>
    <property type="evidence" value="ECO:0007669"/>
    <property type="project" value="InterPro"/>
</dbReference>
<proteinExistence type="inferred from homology"/>
<evidence type="ECO:0000313" key="8">
    <source>
        <dbReference type="EMBL" id="PPK50208.1"/>
    </source>
</evidence>
<gene>
    <name evidence="9" type="ORF">B0H24_103229</name>
    <name evidence="8" type="ORF">BY455_13129</name>
</gene>
<dbReference type="Proteomes" id="UP000239446">
    <property type="component" value="Unassembled WGS sequence"/>
</dbReference>
<evidence type="ECO:0000256" key="2">
    <source>
        <dbReference type="ARBA" id="ARBA00022475"/>
    </source>
</evidence>
<protein>
    <submittedName>
        <fullName evidence="8 9">Small secreted protein</fullName>
    </submittedName>
</protein>
<dbReference type="Proteomes" id="UP000239648">
    <property type="component" value="Unassembled WGS sequence"/>
</dbReference>
<keyword evidence="6" id="KW-0449">Lipoprotein</keyword>
<dbReference type="RefSeq" id="WP_104417268.1">
    <property type="nucleotide sequence ID" value="NZ_PTIT01000031.1"/>
</dbReference>
<dbReference type="GO" id="GO:0009636">
    <property type="term" value="P:response to toxic substance"/>
    <property type="evidence" value="ECO:0007669"/>
    <property type="project" value="InterPro"/>
</dbReference>
<keyword evidence="11" id="KW-1185">Reference proteome</keyword>
<evidence type="ECO:0000313" key="10">
    <source>
        <dbReference type="Proteomes" id="UP000239446"/>
    </source>
</evidence>
<evidence type="ECO:0000256" key="7">
    <source>
        <dbReference type="SAM" id="SignalP"/>
    </source>
</evidence>
<dbReference type="PROSITE" id="PS51257">
    <property type="entry name" value="PROKAR_LIPOPROTEIN"/>
    <property type="match status" value="1"/>
</dbReference>
<comment type="caution">
    <text evidence="9">The sequence shown here is derived from an EMBL/GenBank/DDBJ whole genome shotgun (WGS) entry which is preliminary data.</text>
</comment>
<dbReference type="EMBL" id="PTIT01000031">
    <property type="protein sequence ID" value="PPK50208.1"/>
    <property type="molecule type" value="Genomic_DNA"/>
</dbReference>
<evidence type="ECO:0000313" key="9">
    <source>
        <dbReference type="EMBL" id="PPK52665.1"/>
    </source>
</evidence>
<feature type="signal peptide" evidence="7">
    <location>
        <begin position="1"/>
        <end position="19"/>
    </location>
</feature>
<dbReference type="OrthoDB" id="9181810at2"/>
<evidence type="ECO:0000256" key="4">
    <source>
        <dbReference type="ARBA" id="ARBA00023136"/>
    </source>
</evidence>
<keyword evidence="3 7" id="KW-0732">Signal</keyword>
<accession>A0A2S6G2Z7</accession>
<comment type="similarity">
    <text evidence="1">Belongs to the EcnA/EcnB lipoprotein family.</text>
</comment>
<evidence type="ECO:0000256" key="3">
    <source>
        <dbReference type="ARBA" id="ARBA00022729"/>
    </source>
</evidence>
<reference evidence="9 10" key="2">
    <citation type="submission" date="2018-02" db="EMBL/GenBank/DDBJ databases">
        <title>Subsurface microbial communities from deep shales in Ohio and West Virginia, USA.</title>
        <authorList>
            <person name="Wrighton K."/>
        </authorList>
    </citation>
    <scope>NUCLEOTIDE SEQUENCE [LARGE SCALE GENOMIC DNA]</scope>
    <source>
        <strain evidence="9 10">UTICA-S1B9</strain>
    </source>
</reference>
<reference evidence="8 11" key="1">
    <citation type="submission" date="2018-02" db="EMBL/GenBank/DDBJ databases">
        <title>Deep subsurface shale carbon reservoir microbial communities from Ohio and West Virginia, USA.</title>
        <authorList>
            <person name="Wrighton K."/>
        </authorList>
    </citation>
    <scope>NUCLEOTIDE SEQUENCE [LARGE SCALE GENOMIC DNA]</scope>
    <source>
        <strain evidence="8 11">UTICA-S1B6</strain>
    </source>
</reference>
<evidence type="ECO:0000313" key="11">
    <source>
        <dbReference type="Proteomes" id="UP000239648"/>
    </source>
</evidence>
<keyword evidence="4" id="KW-0472">Membrane</keyword>
<keyword evidence="2" id="KW-1003">Cell membrane</keyword>
<evidence type="ECO:0000256" key="6">
    <source>
        <dbReference type="ARBA" id="ARBA00023288"/>
    </source>
</evidence>